<dbReference type="STRING" id="1817841.A3B10_02840"/>
<organism evidence="7 8">
    <name type="scientific">Candidatus Doudnabacteria bacterium RIFCSPLOWO2_01_FULL_44_21</name>
    <dbReference type="NCBI Taxonomy" id="1817841"/>
    <lineage>
        <taxon>Bacteria</taxon>
        <taxon>Candidatus Doudnaibacteriota</taxon>
    </lineage>
</organism>
<dbReference type="GO" id="GO:0003983">
    <property type="term" value="F:UTP:glucose-1-phosphate uridylyltransferase activity"/>
    <property type="evidence" value="ECO:0007669"/>
    <property type="project" value="UniProtKB-EC"/>
</dbReference>
<dbReference type="GO" id="GO:0006011">
    <property type="term" value="P:UDP-alpha-D-glucose metabolic process"/>
    <property type="evidence" value="ECO:0007669"/>
    <property type="project" value="InterPro"/>
</dbReference>
<dbReference type="Pfam" id="PF00483">
    <property type="entry name" value="NTP_transferase"/>
    <property type="match status" value="1"/>
</dbReference>
<evidence type="ECO:0000259" key="6">
    <source>
        <dbReference type="Pfam" id="PF00483"/>
    </source>
</evidence>
<proteinExistence type="inferred from homology"/>
<protein>
    <recommendedName>
        <fullName evidence="2">UTP--glucose-1-phosphate uridylyltransferase</fullName>
        <ecNumber evidence="2">2.7.7.9</ecNumber>
    </recommendedName>
</protein>
<dbReference type="CDD" id="cd02541">
    <property type="entry name" value="UGPase_prokaryotic"/>
    <property type="match status" value="1"/>
</dbReference>
<dbReference type="EC" id="2.7.7.9" evidence="2"/>
<dbReference type="InterPro" id="IPR005771">
    <property type="entry name" value="GalU_uridylyltTrfase_bac/arc"/>
</dbReference>
<evidence type="ECO:0000256" key="4">
    <source>
        <dbReference type="ARBA" id="ARBA00022695"/>
    </source>
</evidence>
<dbReference type="AlphaFoldDB" id="A0A1F5Q274"/>
<reference evidence="7 8" key="1">
    <citation type="journal article" date="2016" name="Nat. Commun.">
        <title>Thousands of microbial genomes shed light on interconnected biogeochemical processes in an aquifer system.</title>
        <authorList>
            <person name="Anantharaman K."/>
            <person name="Brown C.T."/>
            <person name="Hug L.A."/>
            <person name="Sharon I."/>
            <person name="Castelle C.J."/>
            <person name="Probst A.J."/>
            <person name="Thomas B.C."/>
            <person name="Singh A."/>
            <person name="Wilkins M.J."/>
            <person name="Karaoz U."/>
            <person name="Brodie E.L."/>
            <person name="Williams K.H."/>
            <person name="Hubbard S.S."/>
            <person name="Banfield J.F."/>
        </authorList>
    </citation>
    <scope>NUCLEOTIDE SEQUENCE [LARGE SCALE GENOMIC DNA]</scope>
</reference>
<dbReference type="PANTHER" id="PTHR43197:SF1">
    <property type="entry name" value="UTP--GLUCOSE-1-PHOSPHATE URIDYLYLTRANSFERASE"/>
    <property type="match status" value="1"/>
</dbReference>
<dbReference type="SUPFAM" id="SSF53448">
    <property type="entry name" value="Nucleotide-diphospho-sugar transferases"/>
    <property type="match status" value="1"/>
</dbReference>
<evidence type="ECO:0000256" key="5">
    <source>
        <dbReference type="ARBA" id="ARBA00048128"/>
    </source>
</evidence>
<evidence type="ECO:0000256" key="1">
    <source>
        <dbReference type="ARBA" id="ARBA00006890"/>
    </source>
</evidence>
<dbReference type="Proteomes" id="UP000177281">
    <property type="component" value="Unassembled WGS sequence"/>
</dbReference>
<comment type="catalytic activity">
    <reaction evidence="5">
        <text>alpha-D-glucose 1-phosphate + UTP + H(+) = UDP-alpha-D-glucose + diphosphate</text>
        <dbReference type="Rhea" id="RHEA:19889"/>
        <dbReference type="ChEBI" id="CHEBI:15378"/>
        <dbReference type="ChEBI" id="CHEBI:33019"/>
        <dbReference type="ChEBI" id="CHEBI:46398"/>
        <dbReference type="ChEBI" id="CHEBI:58601"/>
        <dbReference type="ChEBI" id="CHEBI:58885"/>
        <dbReference type="EC" id="2.7.7.9"/>
    </reaction>
</comment>
<keyword evidence="4 7" id="KW-0548">Nucleotidyltransferase</keyword>
<evidence type="ECO:0000313" key="8">
    <source>
        <dbReference type="Proteomes" id="UP000177281"/>
    </source>
</evidence>
<comment type="caution">
    <text evidence="7">The sequence shown here is derived from an EMBL/GenBank/DDBJ whole genome shotgun (WGS) entry which is preliminary data.</text>
</comment>
<sequence length="297" mass="33410">MKKVRKAVIPAAGFGTRFLPATKAQPKEMLPVVDKPIIQYVVEDAVSAGIEDIIIVTGWSKRNIEDHFDYPFELEKRLEEAGKLKEVEEIRRIGDLANFTYIRQRGPIGNATPILNAKHLIGDEPFMVLWGDDFMDATPTRAQQLVATYEKFGGSAVLSCIKATKPQDYDRYAFAAGNIIADGVMQVNQIIEKPGRGKINSDLAIPGGAIYSPEIFEAIEEAKRRLEKSNSGQELVYVDAINILLEEQKKCYGVEIKNGKFYDCGNKLEYLKAVVEFGLKHDDLRKEFKEFLKSLKF</sequence>
<dbReference type="InterPro" id="IPR005835">
    <property type="entry name" value="NTP_transferase_dom"/>
</dbReference>
<dbReference type="EMBL" id="MFFB01000006">
    <property type="protein sequence ID" value="OGE96224.1"/>
    <property type="molecule type" value="Genomic_DNA"/>
</dbReference>
<evidence type="ECO:0000256" key="2">
    <source>
        <dbReference type="ARBA" id="ARBA00012415"/>
    </source>
</evidence>
<dbReference type="Gene3D" id="3.90.550.10">
    <property type="entry name" value="Spore Coat Polysaccharide Biosynthesis Protein SpsA, Chain A"/>
    <property type="match status" value="1"/>
</dbReference>
<accession>A0A1F5Q274</accession>
<evidence type="ECO:0000256" key="3">
    <source>
        <dbReference type="ARBA" id="ARBA00022679"/>
    </source>
</evidence>
<dbReference type="PANTHER" id="PTHR43197">
    <property type="entry name" value="UTP--GLUCOSE-1-PHOSPHATE URIDYLYLTRANSFERASE"/>
    <property type="match status" value="1"/>
</dbReference>
<evidence type="ECO:0000313" key="7">
    <source>
        <dbReference type="EMBL" id="OGE96224.1"/>
    </source>
</evidence>
<comment type="similarity">
    <text evidence="1">Belongs to the UDPGP type 2 family.</text>
</comment>
<feature type="domain" description="Nucleotidyl transferase" evidence="6">
    <location>
        <begin position="6"/>
        <end position="274"/>
    </location>
</feature>
<keyword evidence="3 7" id="KW-0808">Transferase</keyword>
<gene>
    <name evidence="7" type="ORF">A3B10_02840</name>
</gene>
<dbReference type="InterPro" id="IPR029044">
    <property type="entry name" value="Nucleotide-diphossugar_trans"/>
</dbReference>
<name>A0A1F5Q274_9BACT</name>